<dbReference type="AlphaFoldDB" id="E4Y5Y1"/>
<name>E4Y5Y1_OIKDI</name>
<evidence type="ECO:0000313" key="2">
    <source>
        <dbReference type="EMBL" id="CBY31031.1"/>
    </source>
</evidence>
<keyword evidence="1" id="KW-0472">Membrane</keyword>
<keyword evidence="1" id="KW-1133">Transmembrane helix</keyword>
<proteinExistence type="predicted"/>
<dbReference type="Proteomes" id="UP000011014">
    <property type="component" value="Unassembled WGS sequence"/>
</dbReference>
<reference evidence="2" key="1">
    <citation type="journal article" date="2010" name="Science">
        <title>Plasticity of animal genome architecture unmasked by rapid evolution of a pelagic tunicate.</title>
        <authorList>
            <person name="Denoeud F."/>
            <person name="Henriet S."/>
            <person name="Mungpakdee S."/>
            <person name="Aury J.M."/>
            <person name="Da Silva C."/>
            <person name="Brinkmann H."/>
            <person name="Mikhaleva J."/>
            <person name="Olsen L.C."/>
            <person name="Jubin C."/>
            <person name="Canestro C."/>
            <person name="Bouquet J.M."/>
            <person name="Danks G."/>
            <person name="Poulain J."/>
            <person name="Campsteijn C."/>
            <person name="Adamski M."/>
            <person name="Cross I."/>
            <person name="Yadetie F."/>
            <person name="Muffato M."/>
            <person name="Louis A."/>
            <person name="Butcher S."/>
            <person name="Tsagkogeorga G."/>
            <person name="Konrad A."/>
            <person name="Singh S."/>
            <person name="Jensen M.F."/>
            <person name="Cong E.H."/>
            <person name="Eikeseth-Otteraa H."/>
            <person name="Noel B."/>
            <person name="Anthouard V."/>
            <person name="Porcel B.M."/>
            <person name="Kachouri-Lafond R."/>
            <person name="Nishino A."/>
            <person name="Ugolini M."/>
            <person name="Chourrout P."/>
            <person name="Nishida H."/>
            <person name="Aasland R."/>
            <person name="Huzurbazar S."/>
            <person name="Westhof E."/>
            <person name="Delsuc F."/>
            <person name="Lehrach H."/>
            <person name="Reinhardt R."/>
            <person name="Weissenbach J."/>
            <person name="Roy S.W."/>
            <person name="Artiguenave F."/>
            <person name="Postlethwait J.H."/>
            <person name="Manak J.R."/>
            <person name="Thompson E.M."/>
            <person name="Jaillon O."/>
            <person name="Du Pasquier L."/>
            <person name="Boudinot P."/>
            <person name="Liberles D.A."/>
            <person name="Volff J.N."/>
            <person name="Philippe H."/>
            <person name="Lenhard B."/>
            <person name="Roest Crollius H."/>
            <person name="Wincker P."/>
            <person name="Chourrout D."/>
        </authorList>
    </citation>
    <scope>NUCLEOTIDE SEQUENCE [LARGE SCALE GENOMIC DNA]</scope>
</reference>
<feature type="transmembrane region" description="Helical" evidence="1">
    <location>
        <begin position="178"/>
        <end position="201"/>
    </location>
</feature>
<organism evidence="2">
    <name type="scientific">Oikopleura dioica</name>
    <name type="common">Tunicate</name>
    <dbReference type="NCBI Taxonomy" id="34765"/>
    <lineage>
        <taxon>Eukaryota</taxon>
        <taxon>Metazoa</taxon>
        <taxon>Chordata</taxon>
        <taxon>Tunicata</taxon>
        <taxon>Appendicularia</taxon>
        <taxon>Copelata</taxon>
        <taxon>Oikopleuridae</taxon>
        <taxon>Oikopleura</taxon>
    </lineage>
</organism>
<accession>E4Y5Y1</accession>
<keyword evidence="1" id="KW-0812">Transmembrane</keyword>
<evidence type="ECO:0000256" key="1">
    <source>
        <dbReference type="SAM" id="Phobius"/>
    </source>
</evidence>
<dbReference type="EMBL" id="FN654290">
    <property type="protein sequence ID" value="CBY31031.1"/>
    <property type="molecule type" value="Genomic_DNA"/>
</dbReference>
<feature type="transmembrane region" description="Helical" evidence="1">
    <location>
        <begin position="151"/>
        <end position="172"/>
    </location>
</feature>
<gene>
    <name evidence="2" type="ORF">GSOID_T00018982001</name>
</gene>
<protein>
    <submittedName>
        <fullName evidence="2">Uncharacterized protein</fullName>
    </submittedName>
</protein>
<sequence length="202" mass="22292">MNIVNRFKRDVVKNALDTVIYFAGVANLVIICFAYGYGEWIRGTTSNDLSSSPMIEGDCIDANGGNHCNVNIGLFHYWKMETGGTQAKSYHAPIKNCEAGGDFYVRIALSGMRAGQKAPRNEPLLCEKSNCTGFGNEICVRVVVTMNALELTCIWIGIAIGLSLCIVVIPFMKISNYTVRWIIVGYMDIFNCILQLMAVVIN</sequence>
<feature type="transmembrane region" description="Helical" evidence="1">
    <location>
        <begin position="20"/>
        <end position="38"/>
    </location>
</feature>